<feature type="transmembrane region" description="Helical" evidence="1">
    <location>
        <begin position="386"/>
        <end position="408"/>
    </location>
</feature>
<proteinExistence type="predicted"/>
<feature type="transmembrane region" description="Helical" evidence="1">
    <location>
        <begin position="259"/>
        <end position="277"/>
    </location>
</feature>
<feature type="transmembrane region" description="Helical" evidence="1">
    <location>
        <begin position="353"/>
        <end position="374"/>
    </location>
</feature>
<keyword evidence="3" id="KW-1185">Reference proteome</keyword>
<keyword evidence="1" id="KW-0472">Membrane</keyword>
<dbReference type="EMBL" id="FNNC01000001">
    <property type="protein sequence ID" value="SDW08619.1"/>
    <property type="molecule type" value="Genomic_DNA"/>
</dbReference>
<dbReference type="PANTHER" id="PTHR36178:SF1">
    <property type="entry name" value="SODIUM_GLUTAMATE SYMPORTER"/>
    <property type="match status" value="1"/>
</dbReference>
<evidence type="ECO:0000313" key="3">
    <source>
        <dbReference type="Proteomes" id="UP000199488"/>
    </source>
</evidence>
<dbReference type="InterPro" id="IPR004445">
    <property type="entry name" value="GltS"/>
</dbReference>
<organism evidence="2 3">
    <name type="scientific">Marinococcus luteus</name>
    <dbReference type="NCBI Taxonomy" id="1122204"/>
    <lineage>
        <taxon>Bacteria</taxon>
        <taxon>Bacillati</taxon>
        <taxon>Bacillota</taxon>
        <taxon>Bacilli</taxon>
        <taxon>Bacillales</taxon>
        <taxon>Bacillaceae</taxon>
        <taxon>Marinococcus</taxon>
    </lineage>
</organism>
<dbReference type="GO" id="GO:0015813">
    <property type="term" value="P:L-glutamate transmembrane transport"/>
    <property type="evidence" value="ECO:0007669"/>
    <property type="project" value="InterPro"/>
</dbReference>
<feature type="transmembrane region" description="Helical" evidence="1">
    <location>
        <begin position="230"/>
        <end position="247"/>
    </location>
</feature>
<dbReference type="Proteomes" id="UP000199488">
    <property type="component" value="Unassembled WGS sequence"/>
</dbReference>
<feature type="transmembrane region" description="Helical" evidence="1">
    <location>
        <begin position="96"/>
        <end position="123"/>
    </location>
</feature>
<name>A0A1H2QQ89_9BACI</name>
<feature type="transmembrane region" description="Helical" evidence="1">
    <location>
        <begin position="322"/>
        <end position="341"/>
    </location>
</feature>
<feature type="transmembrane region" description="Helical" evidence="1">
    <location>
        <begin position="6"/>
        <end position="26"/>
    </location>
</feature>
<feature type="transmembrane region" description="Helical" evidence="1">
    <location>
        <begin position="33"/>
        <end position="53"/>
    </location>
</feature>
<dbReference type="GO" id="GO:0016020">
    <property type="term" value="C:membrane"/>
    <property type="evidence" value="ECO:0007669"/>
    <property type="project" value="InterPro"/>
</dbReference>
<feature type="transmembrane region" description="Helical" evidence="1">
    <location>
        <begin position="297"/>
        <end position="315"/>
    </location>
</feature>
<dbReference type="AlphaFoldDB" id="A0A1H2QQ89"/>
<protein>
    <submittedName>
        <fullName evidence="2">Glutamate:Na+ symporter, ESS family</fullName>
    </submittedName>
</protein>
<accession>A0A1H2QQ89</accession>
<gene>
    <name evidence="2" type="ORF">SAMN05421781_0395</name>
</gene>
<feature type="transmembrane region" description="Helical" evidence="1">
    <location>
        <begin position="162"/>
        <end position="181"/>
    </location>
</feature>
<dbReference type="RefSeq" id="WP_091610526.1">
    <property type="nucleotide sequence ID" value="NZ_FNNC01000001.1"/>
</dbReference>
<feature type="transmembrane region" description="Helical" evidence="1">
    <location>
        <begin position="129"/>
        <end position="150"/>
    </location>
</feature>
<sequence>MTVFDLTIDVGLISLLLLLGVILRAKVRFIQRFFIPASMIAGFLALGLGPNGLQILPFSSAIADYPAILIAVIFGSIPIGAGQVNWNQAFQRVRNMWAYSMFLTLLMWGGGAFITLILILQFWDIPAGFGLVLGAGFLGGHGTAAAIGEAMGNMGWEEASSLGYTSATVGLVCAIVGGLLITKQFARKNQTNFISDFDDLPRQLRTGLVQPHERESSGDDTVSPNTVDPLFFHLAIIGVVVVFSYFLQNSLQSVFPQISVPLLSISFIVGLLIQYVLKKLKANEYVDKRVIGRISGTATDLTVAFGIAAINLTVVAAYMGPLIILFIFGILWAYAIFHFIAPRVFHQHWLENGIFGWGWSTGTVAMGIALLKIVDPKTESTTLDDYALGYIGMVPVEVVIITFGPLLVMSGLGAVYVIALLGSAAALFVIGTKFNWFVNADTVKARRKISYADKEGKY</sequence>
<feature type="transmembrane region" description="Helical" evidence="1">
    <location>
        <begin position="414"/>
        <end position="438"/>
    </location>
</feature>
<evidence type="ECO:0000256" key="1">
    <source>
        <dbReference type="SAM" id="Phobius"/>
    </source>
</evidence>
<evidence type="ECO:0000313" key="2">
    <source>
        <dbReference type="EMBL" id="SDW08619.1"/>
    </source>
</evidence>
<dbReference type="PANTHER" id="PTHR36178">
    <property type="entry name" value="SLR0625 PROTEIN"/>
    <property type="match status" value="1"/>
</dbReference>
<keyword evidence="1" id="KW-1133">Transmembrane helix</keyword>
<dbReference type="OrthoDB" id="9801557at2"/>
<keyword evidence="1" id="KW-0812">Transmembrane</keyword>
<dbReference type="Pfam" id="PF03616">
    <property type="entry name" value="Glt_symporter"/>
    <property type="match status" value="1"/>
</dbReference>
<feature type="transmembrane region" description="Helical" evidence="1">
    <location>
        <begin position="65"/>
        <end position="84"/>
    </location>
</feature>
<dbReference type="STRING" id="1122204.SAMN05421781_0395"/>
<dbReference type="GO" id="GO:0015501">
    <property type="term" value="F:glutamate:sodium symporter activity"/>
    <property type="evidence" value="ECO:0007669"/>
    <property type="project" value="InterPro"/>
</dbReference>
<reference evidence="2 3" key="1">
    <citation type="submission" date="2016-10" db="EMBL/GenBank/DDBJ databases">
        <authorList>
            <person name="de Groot N.N."/>
        </authorList>
    </citation>
    <scope>NUCLEOTIDE SEQUENCE [LARGE SCALE GENOMIC DNA]</scope>
    <source>
        <strain evidence="2 3">DSM 23126</strain>
    </source>
</reference>